<feature type="transmembrane region" description="Helical" evidence="1">
    <location>
        <begin position="111"/>
        <end position="128"/>
    </location>
</feature>
<evidence type="ECO:0000313" key="3">
    <source>
        <dbReference type="Proteomes" id="UP000663419"/>
    </source>
</evidence>
<gene>
    <name evidence="2" type="ORF">I7I53_04323</name>
</gene>
<evidence type="ECO:0000256" key="1">
    <source>
        <dbReference type="SAM" id="Phobius"/>
    </source>
</evidence>
<name>A0A8A1LQH1_AJEC8</name>
<dbReference type="AlphaFoldDB" id="A0A8A1LQH1"/>
<evidence type="ECO:0000313" key="2">
    <source>
        <dbReference type="EMBL" id="QSS56179.1"/>
    </source>
</evidence>
<keyword evidence="1" id="KW-0812">Transmembrane</keyword>
<dbReference type="Proteomes" id="UP000663419">
    <property type="component" value="Chromosome 5"/>
</dbReference>
<proteinExistence type="predicted"/>
<dbReference type="EMBL" id="CP069106">
    <property type="protein sequence ID" value="QSS56179.1"/>
    <property type="molecule type" value="Genomic_DNA"/>
</dbReference>
<sequence>MVATAFSLSHSLYTVYGTKQYPPPIQILPPDSQLFSFFFFLFPHIFNFPAGVPEPPPFQPAVSCQNSNNIYHPLDNPGQWVDPGFRVPRGPFPPKKASPLRFSIKKNRVDLFLFLFFLFLLEFILALSRKKSY</sequence>
<keyword evidence="1" id="KW-0472">Membrane</keyword>
<protein>
    <submittedName>
        <fullName evidence="2">Uncharacterized protein</fullName>
    </submittedName>
</protein>
<accession>A0A8A1LQH1</accession>
<organism evidence="2 3">
    <name type="scientific">Ajellomyces capsulatus (strain H88)</name>
    <name type="common">Darling's disease fungus</name>
    <name type="synonym">Histoplasma capsulatum</name>
    <dbReference type="NCBI Taxonomy" id="544711"/>
    <lineage>
        <taxon>Eukaryota</taxon>
        <taxon>Fungi</taxon>
        <taxon>Dikarya</taxon>
        <taxon>Ascomycota</taxon>
        <taxon>Pezizomycotina</taxon>
        <taxon>Eurotiomycetes</taxon>
        <taxon>Eurotiomycetidae</taxon>
        <taxon>Onygenales</taxon>
        <taxon>Ajellomycetaceae</taxon>
        <taxon>Histoplasma</taxon>
    </lineage>
</organism>
<dbReference type="VEuPathDB" id="FungiDB:I7I53_04323"/>
<reference evidence="2" key="1">
    <citation type="submission" date="2021-01" db="EMBL/GenBank/DDBJ databases">
        <title>Chromosome-level genome assembly of a human fungal pathogen reveals clustering of transcriptionally co-regulated genes.</title>
        <authorList>
            <person name="Voorhies M."/>
            <person name="Cohen S."/>
            <person name="Shea T.P."/>
            <person name="Petrus S."/>
            <person name="Munoz J.F."/>
            <person name="Poplawski S."/>
            <person name="Goldman W.E."/>
            <person name="Michael T."/>
            <person name="Cuomo C.A."/>
            <person name="Sil A."/>
            <person name="Beyhan S."/>
        </authorList>
    </citation>
    <scope>NUCLEOTIDE SEQUENCE</scope>
    <source>
        <strain evidence="2">H88</strain>
    </source>
</reference>
<keyword evidence="1" id="KW-1133">Transmembrane helix</keyword>